<accession>A0A3A1YR03</accession>
<dbReference type="PIRSF" id="PIRSF000498">
    <property type="entry name" value="Riboflavin_syn_A"/>
    <property type="match status" value="1"/>
</dbReference>
<keyword evidence="5" id="KW-1185">Reference proteome</keyword>
<dbReference type="PROSITE" id="PS51177">
    <property type="entry name" value="LUMAZINE_BIND"/>
    <property type="match status" value="2"/>
</dbReference>
<comment type="caution">
    <text evidence="4">The sequence shown here is derived from an EMBL/GenBank/DDBJ whole genome shotgun (WGS) entry which is preliminary data.</text>
</comment>
<dbReference type="Proteomes" id="UP000265964">
    <property type="component" value="Unassembled WGS sequence"/>
</dbReference>
<dbReference type="InterPro" id="IPR017938">
    <property type="entry name" value="Riboflavin_synthase-like_b-brl"/>
</dbReference>
<keyword evidence="1" id="KW-0677">Repeat</keyword>
<dbReference type="GO" id="GO:0009231">
    <property type="term" value="P:riboflavin biosynthetic process"/>
    <property type="evidence" value="ECO:0007669"/>
    <property type="project" value="TreeGrafter"/>
</dbReference>
<dbReference type="RefSeq" id="WP_119534096.1">
    <property type="nucleotide sequence ID" value="NZ_NRJF01000024.1"/>
</dbReference>
<feature type="domain" description="Lumazine-binding" evidence="3">
    <location>
        <begin position="126"/>
        <end position="222"/>
    </location>
</feature>
<dbReference type="InterPro" id="IPR001783">
    <property type="entry name" value="Lumazine-bd"/>
</dbReference>
<dbReference type="GO" id="GO:0004746">
    <property type="term" value="F:riboflavin synthase activity"/>
    <property type="evidence" value="ECO:0007669"/>
    <property type="project" value="TreeGrafter"/>
</dbReference>
<evidence type="ECO:0000313" key="5">
    <source>
        <dbReference type="Proteomes" id="UP000265964"/>
    </source>
</evidence>
<dbReference type="EMBL" id="NRJF01000024">
    <property type="protein sequence ID" value="RIY38467.1"/>
    <property type="molecule type" value="Genomic_DNA"/>
</dbReference>
<evidence type="ECO:0000259" key="3">
    <source>
        <dbReference type="PROSITE" id="PS51177"/>
    </source>
</evidence>
<dbReference type="InterPro" id="IPR023366">
    <property type="entry name" value="ATP_synth_asu-like_sf"/>
</dbReference>
<dbReference type="SUPFAM" id="SSF63380">
    <property type="entry name" value="Riboflavin synthase domain-like"/>
    <property type="match status" value="2"/>
</dbReference>
<dbReference type="AlphaFoldDB" id="A0A3A1YR03"/>
<dbReference type="Pfam" id="PF00677">
    <property type="entry name" value="Lum_binding"/>
    <property type="match status" value="2"/>
</dbReference>
<evidence type="ECO:0000313" key="4">
    <source>
        <dbReference type="EMBL" id="RIY38467.1"/>
    </source>
</evidence>
<proteinExistence type="predicted"/>
<feature type="repeat" description="Lumazine-binding" evidence="2">
    <location>
        <begin position="1"/>
        <end position="125"/>
    </location>
</feature>
<evidence type="ECO:0000256" key="2">
    <source>
        <dbReference type="PROSITE-ProRule" id="PRU00524"/>
    </source>
</evidence>
<protein>
    <submittedName>
        <fullName evidence="4">Riboflavin synthase subunit alpha</fullName>
    </submittedName>
</protein>
<name>A0A3A1YR03_9GAMM</name>
<dbReference type="OrthoDB" id="9788537at2"/>
<evidence type="ECO:0000256" key="1">
    <source>
        <dbReference type="ARBA" id="ARBA00022737"/>
    </source>
</evidence>
<dbReference type="GO" id="GO:0005829">
    <property type="term" value="C:cytosol"/>
    <property type="evidence" value="ECO:0007669"/>
    <property type="project" value="TreeGrafter"/>
</dbReference>
<dbReference type="PANTHER" id="PTHR21098">
    <property type="entry name" value="RIBOFLAVIN SYNTHASE ALPHA CHAIN"/>
    <property type="match status" value="1"/>
</dbReference>
<dbReference type="PANTHER" id="PTHR21098:SF0">
    <property type="entry name" value="RIBOFLAVIN SYNTHASE"/>
    <property type="match status" value="1"/>
</dbReference>
<reference evidence="4 5" key="1">
    <citation type="submission" date="2017-08" db="EMBL/GenBank/DDBJ databases">
        <title>Reclassification of Bisgaard taxon 37 and 44.</title>
        <authorList>
            <person name="Christensen H."/>
        </authorList>
    </citation>
    <scope>NUCLEOTIDE SEQUENCE [LARGE SCALE GENOMIC DNA]</scope>
    <source>
        <strain evidence="4 5">EEAB3T1</strain>
    </source>
</reference>
<sequence length="232" mass="25509">MFTGIVQQVGIIEAIKDSLNARSYVVKLPLTFCLGINIGDSVANNGCCLTLVKAQFFYQGAEFTSEQIAQLQLETYLEITPDTYALLSFDLISTTLNLTNLGSLEIGSQVNIERSFKIGSEVGGHIMSGHIDQKIPVINLYQKDNIYQLEFALPQELKPFVFDKGFVGIDGMSLTVSSITPQGFTVNLIPETLAKTTISTKNIGDFVNLEIDNNTKVIVNTVNNYLQNLKLS</sequence>
<feature type="domain" description="Lumazine-binding" evidence="3">
    <location>
        <begin position="1"/>
        <end position="125"/>
    </location>
</feature>
<dbReference type="CDD" id="cd00402">
    <property type="entry name" value="Riboflavin_synthase_like"/>
    <property type="match status" value="1"/>
</dbReference>
<feature type="repeat" description="Lumazine-binding" evidence="2">
    <location>
        <begin position="126"/>
        <end position="222"/>
    </location>
</feature>
<dbReference type="Gene3D" id="2.40.30.20">
    <property type="match status" value="2"/>
</dbReference>
<gene>
    <name evidence="4" type="ORF">CKF59_00875</name>
</gene>
<dbReference type="InterPro" id="IPR026017">
    <property type="entry name" value="Lumazine-bd_dom"/>
</dbReference>
<dbReference type="NCBIfam" id="NF009566">
    <property type="entry name" value="PRK13020.1"/>
    <property type="match status" value="1"/>
</dbReference>
<organism evidence="4 5">
    <name type="scientific">Psittacicella gerlachiana</name>
    <dbReference type="NCBI Taxonomy" id="2028574"/>
    <lineage>
        <taxon>Bacteria</taxon>
        <taxon>Pseudomonadati</taxon>
        <taxon>Pseudomonadota</taxon>
        <taxon>Gammaproteobacteria</taxon>
        <taxon>Pasteurellales</taxon>
        <taxon>Psittacicellaceae</taxon>
        <taxon>Psittacicella</taxon>
    </lineage>
</organism>